<dbReference type="InterPro" id="IPR019741">
    <property type="entry name" value="Galactokinase_CS"/>
</dbReference>
<keyword evidence="6" id="KW-0067">ATP-binding</keyword>
<dbReference type="EMBL" id="JAHQIW010003815">
    <property type="protein sequence ID" value="KAJ1360211.1"/>
    <property type="molecule type" value="Genomic_DNA"/>
</dbReference>
<reference evidence="12" key="1">
    <citation type="submission" date="2021-06" db="EMBL/GenBank/DDBJ databases">
        <title>Parelaphostrongylus tenuis whole genome reference sequence.</title>
        <authorList>
            <person name="Garwood T.J."/>
            <person name="Larsen P.A."/>
            <person name="Fountain-Jones N.M."/>
            <person name="Garbe J.R."/>
            <person name="Macchietto M.G."/>
            <person name="Kania S.A."/>
            <person name="Gerhold R.W."/>
            <person name="Richards J.E."/>
            <person name="Wolf T.M."/>
        </authorList>
    </citation>
    <scope>NUCLEOTIDE SEQUENCE</scope>
    <source>
        <strain evidence="12">MNPRO001-30</strain>
        <tissue evidence="12">Meninges</tissue>
    </source>
</reference>
<proteinExistence type="inferred from homology"/>
<feature type="domain" description="GHMP kinase N-terminal" evidence="9">
    <location>
        <begin position="149"/>
        <end position="218"/>
    </location>
</feature>
<evidence type="ECO:0000259" key="10">
    <source>
        <dbReference type="Pfam" id="PF08544"/>
    </source>
</evidence>
<dbReference type="PANTHER" id="PTHR10457">
    <property type="entry name" value="MEVALONATE KINASE/GALACTOKINASE"/>
    <property type="match status" value="1"/>
</dbReference>
<dbReference type="SUPFAM" id="SSF54211">
    <property type="entry name" value="Ribosomal protein S5 domain 2-like"/>
    <property type="match status" value="1"/>
</dbReference>
<dbReference type="PIRSF" id="PIRSF000530">
    <property type="entry name" value="Galactokinase"/>
    <property type="match status" value="1"/>
</dbReference>
<dbReference type="Gene3D" id="3.30.70.890">
    <property type="entry name" value="GHMP kinase, C-terminal domain"/>
    <property type="match status" value="1"/>
</dbReference>
<comment type="caution">
    <text evidence="12">The sequence shown here is derived from an EMBL/GenBank/DDBJ whole genome shotgun (WGS) entry which is preliminary data.</text>
</comment>
<dbReference type="Pfam" id="PF00288">
    <property type="entry name" value="GHMP_kinases_N"/>
    <property type="match status" value="1"/>
</dbReference>
<dbReference type="Pfam" id="PF08544">
    <property type="entry name" value="GHMP_kinases_C"/>
    <property type="match status" value="1"/>
</dbReference>
<keyword evidence="3" id="KW-0479">Metal-binding</keyword>
<feature type="domain" description="Galactokinase N-terminal" evidence="11">
    <location>
        <begin position="58"/>
        <end position="96"/>
    </location>
</feature>
<dbReference type="InterPro" id="IPR006204">
    <property type="entry name" value="GHMP_kinase_N_dom"/>
</dbReference>
<keyword evidence="13" id="KW-1185">Reference proteome</keyword>
<dbReference type="GO" id="GO:0006012">
    <property type="term" value="P:galactose metabolic process"/>
    <property type="evidence" value="ECO:0007669"/>
    <property type="project" value="InterPro"/>
</dbReference>
<dbReference type="InterPro" id="IPR006206">
    <property type="entry name" value="Mevalonate/galactokinase"/>
</dbReference>
<gene>
    <name evidence="12" type="ORF">KIN20_019134</name>
</gene>
<evidence type="ECO:0000313" key="12">
    <source>
        <dbReference type="EMBL" id="KAJ1360211.1"/>
    </source>
</evidence>
<comment type="similarity">
    <text evidence="1">Belongs to the GHMP kinase family. GalK subfamily.</text>
</comment>
<evidence type="ECO:0000256" key="7">
    <source>
        <dbReference type="ARBA" id="ARBA00022842"/>
    </source>
</evidence>
<evidence type="ECO:0000256" key="4">
    <source>
        <dbReference type="ARBA" id="ARBA00022741"/>
    </source>
</evidence>
<organism evidence="12 13">
    <name type="scientific">Parelaphostrongylus tenuis</name>
    <name type="common">Meningeal worm</name>
    <dbReference type="NCBI Taxonomy" id="148309"/>
    <lineage>
        <taxon>Eukaryota</taxon>
        <taxon>Metazoa</taxon>
        <taxon>Ecdysozoa</taxon>
        <taxon>Nematoda</taxon>
        <taxon>Chromadorea</taxon>
        <taxon>Rhabditida</taxon>
        <taxon>Rhabditina</taxon>
        <taxon>Rhabditomorpha</taxon>
        <taxon>Strongyloidea</taxon>
        <taxon>Metastrongylidae</taxon>
        <taxon>Parelaphostrongylus</taxon>
    </lineage>
</organism>
<dbReference type="PROSITE" id="PS00106">
    <property type="entry name" value="GALACTOKINASE"/>
    <property type="match status" value="1"/>
</dbReference>
<sequence length="429" mass="47636">MADCSSRENLIEEEPLDYGIELSSRPVEPEHIVNLKHGVVREAYELFLTHFGPCAINDLKAAVAPGRVNLIGDHVDYCDGFVLPMAIPLYTAVVGRAADDQRRSFTNVFSSYFEDPVTILQPYAQKKGEGVRWGRYIQGVLALTECTLCFDIVVHSTIPLGSGLSSSAAIELSSYYFISQFTSVPLPGGVKAAELCQRVEHEFLNVPCGIMDQFVISFAEYAHALRIDCRSLTFDLIPMSISHDALFLIINSGVHHTHSGGEYAKRRKIVEKALSVLNVASWRDVTYQLIQEKSSFFDMMTLDCAFHVVDEIERTMKASEALLDNDITHFGRFMCESHHSLKEKYRVSCPELDELVSLVLSCDGVFGSRMTGGGFGGCTVSLVRKENVDDVKSYVKDNYRSGTPSFYECEPVSHASAIQLDFLSITGAF</sequence>
<dbReference type="InterPro" id="IPR036554">
    <property type="entry name" value="GHMP_kinase_C_sf"/>
</dbReference>
<evidence type="ECO:0000313" key="13">
    <source>
        <dbReference type="Proteomes" id="UP001196413"/>
    </source>
</evidence>
<dbReference type="InterPro" id="IPR019539">
    <property type="entry name" value="GalKase_N"/>
</dbReference>
<dbReference type="AlphaFoldDB" id="A0AAD5N4G8"/>
<dbReference type="PRINTS" id="PR00959">
    <property type="entry name" value="MEVGALKINASE"/>
</dbReference>
<keyword evidence="4" id="KW-0547">Nucleotide-binding</keyword>
<dbReference type="InterPro" id="IPR000705">
    <property type="entry name" value="Galactokinase"/>
</dbReference>
<dbReference type="InterPro" id="IPR013750">
    <property type="entry name" value="GHMP_kinase_C_dom"/>
</dbReference>
<dbReference type="InterPro" id="IPR006203">
    <property type="entry name" value="GHMP_knse_ATP-bd_CS"/>
</dbReference>
<keyword evidence="5" id="KW-0418">Kinase</keyword>
<evidence type="ECO:0000256" key="8">
    <source>
        <dbReference type="ARBA" id="ARBA00023277"/>
    </source>
</evidence>
<protein>
    <recommendedName>
        <fullName evidence="14">Galactokinase</fullName>
    </recommendedName>
</protein>
<dbReference type="InterPro" id="IPR014721">
    <property type="entry name" value="Ribsml_uS5_D2-typ_fold_subgr"/>
</dbReference>
<dbReference type="Gene3D" id="3.30.230.10">
    <property type="match status" value="1"/>
</dbReference>
<dbReference type="PROSITE" id="PS00627">
    <property type="entry name" value="GHMP_KINASES_ATP"/>
    <property type="match status" value="1"/>
</dbReference>
<evidence type="ECO:0008006" key="14">
    <source>
        <dbReference type="Google" id="ProtNLM"/>
    </source>
</evidence>
<dbReference type="GO" id="GO:0004335">
    <property type="term" value="F:galactokinase activity"/>
    <property type="evidence" value="ECO:0007669"/>
    <property type="project" value="InterPro"/>
</dbReference>
<accession>A0AAD5N4G8</accession>
<keyword evidence="2" id="KW-0808">Transferase</keyword>
<dbReference type="GO" id="GO:0005524">
    <property type="term" value="F:ATP binding"/>
    <property type="evidence" value="ECO:0007669"/>
    <property type="project" value="UniProtKB-KW"/>
</dbReference>
<dbReference type="PANTHER" id="PTHR10457:SF7">
    <property type="entry name" value="GALACTOKINASE-RELATED"/>
    <property type="match status" value="1"/>
</dbReference>
<dbReference type="InterPro" id="IPR020568">
    <property type="entry name" value="Ribosomal_Su5_D2-typ_SF"/>
</dbReference>
<keyword evidence="8" id="KW-0119">Carbohydrate metabolism</keyword>
<evidence type="ECO:0000259" key="11">
    <source>
        <dbReference type="Pfam" id="PF10509"/>
    </source>
</evidence>
<dbReference type="SUPFAM" id="SSF55060">
    <property type="entry name" value="GHMP Kinase, C-terminal domain"/>
    <property type="match status" value="1"/>
</dbReference>
<dbReference type="GO" id="GO:0046872">
    <property type="term" value="F:metal ion binding"/>
    <property type="evidence" value="ECO:0007669"/>
    <property type="project" value="UniProtKB-KW"/>
</dbReference>
<evidence type="ECO:0000256" key="2">
    <source>
        <dbReference type="ARBA" id="ARBA00022679"/>
    </source>
</evidence>
<evidence type="ECO:0000256" key="3">
    <source>
        <dbReference type="ARBA" id="ARBA00022723"/>
    </source>
</evidence>
<dbReference type="NCBIfam" id="TIGR00131">
    <property type="entry name" value="gal_kin"/>
    <property type="match status" value="1"/>
</dbReference>
<dbReference type="PRINTS" id="PR00473">
    <property type="entry name" value="GALCTOKINASE"/>
</dbReference>
<evidence type="ECO:0000256" key="1">
    <source>
        <dbReference type="ARBA" id="ARBA00006566"/>
    </source>
</evidence>
<evidence type="ECO:0000256" key="5">
    <source>
        <dbReference type="ARBA" id="ARBA00022777"/>
    </source>
</evidence>
<dbReference type="Pfam" id="PF10509">
    <property type="entry name" value="GalKase_gal_bdg"/>
    <property type="match status" value="1"/>
</dbReference>
<keyword evidence="7" id="KW-0460">Magnesium</keyword>
<name>A0AAD5N4G8_PARTN</name>
<evidence type="ECO:0000256" key="6">
    <source>
        <dbReference type="ARBA" id="ARBA00022840"/>
    </source>
</evidence>
<dbReference type="Proteomes" id="UP001196413">
    <property type="component" value="Unassembled WGS sequence"/>
</dbReference>
<dbReference type="FunFam" id="3.30.70.890:FF:000001">
    <property type="entry name" value="Galactokinase"/>
    <property type="match status" value="1"/>
</dbReference>
<evidence type="ECO:0000259" key="9">
    <source>
        <dbReference type="Pfam" id="PF00288"/>
    </source>
</evidence>
<feature type="domain" description="GHMP kinase C-terminal" evidence="10">
    <location>
        <begin position="320"/>
        <end position="400"/>
    </location>
</feature>
<dbReference type="GO" id="GO:0005829">
    <property type="term" value="C:cytosol"/>
    <property type="evidence" value="ECO:0007669"/>
    <property type="project" value="TreeGrafter"/>
</dbReference>